<dbReference type="EMBL" id="JACOSL010000013">
    <property type="protein sequence ID" value="MBI1755850.1"/>
    <property type="molecule type" value="Genomic_DNA"/>
</dbReference>
<keyword evidence="1" id="KW-0812">Transmembrane</keyword>
<accession>A0A931PV40</accession>
<dbReference type="AlphaFoldDB" id="A0A931PV40"/>
<evidence type="ECO:0000256" key="1">
    <source>
        <dbReference type="SAM" id="Phobius"/>
    </source>
</evidence>
<feature type="transmembrane region" description="Helical" evidence="1">
    <location>
        <begin position="6"/>
        <end position="28"/>
    </location>
</feature>
<sequence length="279" mass="31927">MLLNALISVLQVLVLSLAPLGLVAWAVFKVLLPVAQKQIEQATHSLYARNVEFLKSELELGRDYVKAHLAHDRDLLGLVAAGYSSSQDKRLEAILALWSSIVKSREFFWREMYVYHLMVPTEYVGKSVSKTRLAEFVPTSSEKDLTERLLGFRRGIEESRPLLGERLWLMFFVHQALGFGIISKLCQSIDKHDRIPEWNKFVDGKPFDRRPLLLLVLSEDELSAIEKISVAVPMRILSAIEDKMLSEMHSWILGKQVIELTIAQRDLIWQDMPPLMKTS</sequence>
<evidence type="ECO:0000313" key="3">
    <source>
        <dbReference type="Proteomes" id="UP000727962"/>
    </source>
</evidence>
<dbReference type="Proteomes" id="UP000727962">
    <property type="component" value="Unassembled WGS sequence"/>
</dbReference>
<protein>
    <submittedName>
        <fullName evidence="2">Uncharacterized protein</fullName>
    </submittedName>
</protein>
<organism evidence="2 3">
    <name type="scientific">Fimbriimonas ginsengisoli</name>
    <dbReference type="NCBI Taxonomy" id="1005039"/>
    <lineage>
        <taxon>Bacteria</taxon>
        <taxon>Bacillati</taxon>
        <taxon>Armatimonadota</taxon>
        <taxon>Fimbriimonadia</taxon>
        <taxon>Fimbriimonadales</taxon>
        <taxon>Fimbriimonadaceae</taxon>
        <taxon>Fimbriimonas</taxon>
    </lineage>
</organism>
<gene>
    <name evidence="2" type="ORF">HYR64_01930</name>
</gene>
<proteinExistence type="predicted"/>
<keyword evidence="1" id="KW-1133">Transmembrane helix</keyword>
<keyword evidence="1" id="KW-0472">Membrane</keyword>
<evidence type="ECO:0000313" key="2">
    <source>
        <dbReference type="EMBL" id="MBI1755850.1"/>
    </source>
</evidence>
<reference evidence="2" key="1">
    <citation type="submission" date="2020-07" db="EMBL/GenBank/DDBJ databases">
        <title>Huge and variable diversity of episymbiotic CPR bacteria and DPANN archaea in groundwater ecosystems.</title>
        <authorList>
            <person name="He C.Y."/>
            <person name="Keren R."/>
            <person name="Whittaker M."/>
            <person name="Farag I.F."/>
            <person name="Doudna J."/>
            <person name="Cate J.H.D."/>
            <person name="Banfield J.F."/>
        </authorList>
    </citation>
    <scope>NUCLEOTIDE SEQUENCE</scope>
    <source>
        <strain evidence="2">NC_groundwater_17_Pr7_B-0.1um_64_12</strain>
    </source>
</reference>
<name>A0A931PV40_FIMGI</name>
<comment type="caution">
    <text evidence="2">The sequence shown here is derived from an EMBL/GenBank/DDBJ whole genome shotgun (WGS) entry which is preliminary data.</text>
</comment>